<evidence type="ECO:0000313" key="10">
    <source>
        <dbReference type="Proteomes" id="UP000288711"/>
    </source>
</evidence>
<dbReference type="PANTHER" id="PTHR30349:SF64">
    <property type="entry name" value="PROPHAGE INTEGRASE INTD-RELATED"/>
    <property type="match status" value="1"/>
</dbReference>
<dbReference type="eggNOG" id="COG0582">
    <property type="taxonomic scope" value="Bacteria"/>
</dbReference>
<dbReference type="Pfam" id="PF26003">
    <property type="entry name" value="Integrase_N_phage"/>
    <property type="match status" value="1"/>
</dbReference>
<dbReference type="Gene3D" id="1.10.150.130">
    <property type="match status" value="1"/>
</dbReference>
<dbReference type="EMBL" id="PIPF01000001">
    <property type="protein sequence ID" value="RWU85467.1"/>
    <property type="molecule type" value="Genomic_DNA"/>
</dbReference>
<dbReference type="InterPro" id="IPR050090">
    <property type="entry name" value="Tyrosine_recombinase_XerCD"/>
</dbReference>
<dbReference type="PROSITE" id="PS51900">
    <property type="entry name" value="CB"/>
    <property type="match status" value="1"/>
</dbReference>
<evidence type="ECO:0000256" key="1">
    <source>
        <dbReference type="ARBA" id="ARBA00008857"/>
    </source>
</evidence>
<dbReference type="Gene3D" id="1.10.443.10">
    <property type="entry name" value="Intergrase catalytic core"/>
    <property type="match status" value="1"/>
</dbReference>
<dbReference type="EMBL" id="ALWX01000049">
    <property type="protein sequence ID" value="EKA60755.1"/>
    <property type="molecule type" value="Genomic_DNA"/>
</dbReference>
<evidence type="ECO:0000313" key="9">
    <source>
        <dbReference type="Proteomes" id="UP000004474"/>
    </source>
</evidence>
<organism evidence="7 9">
    <name type="scientific">Janibacter hoylei PVAS-1</name>
    <dbReference type="NCBI Taxonomy" id="1210046"/>
    <lineage>
        <taxon>Bacteria</taxon>
        <taxon>Bacillati</taxon>
        <taxon>Actinomycetota</taxon>
        <taxon>Actinomycetes</taxon>
        <taxon>Micrococcales</taxon>
        <taxon>Intrasporangiaceae</taxon>
        <taxon>Janibacter</taxon>
    </lineage>
</organism>
<dbReference type="Pfam" id="PF22022">
    <property type="entry name" value="Phage_int_M"/>
    <property type="match status" value="1"/>
</dbReference>
<evidence type="ECO:0000256" key="3">
    <source>
        <dbReference type="ARBA" id="ARBA00023172"/>
    </source>
</evidence>
<keyword evidence="3" id="KW-0233">DNA recombination</keyword>
<dbReference type="InterPro" id="IPR011010">
    <property type="entry name" value="DNA_brk_join_enz"/>
</dbReference>
<dbReference type="PANTHER" id="PTHR30349">
    <property type="entry name" value="PHAGE INTEGRASE-RELATED"/>
    <property type="match status" value="1"/>
</dbReference>
<reference evidence="7 9" key="2">
    <citation type="journal article" date="2012" name="J. Bacteriol.">
        <title>Genome Sequence of Janibacter hoylei MTCC8307, Isolated from the Stratospheric Air.</title>
        <authorList>
            <person name="Pawar S.P."/>
            <person name="Dhotre D.P."/>
            <person name="Shetty S.A."/>
            <person name="Chowdhury S.P."/>
            <person name="Chaudhari B.L."/>
            <person name="Shouche Y.S."/>
        </authorList>
    </citation>
    <scope>NUCLEOTIDE SEQUENCE [LARGE SCALE GENOMIC DNA]</scope>
    <source>
        <strain evidence="7 9">PVAS-1</strain>
    </source>
</reference>
<dbReference type="Proteomes" id="UP000288711">
    <property type="component" value="Unassembled WGS sequence"/>
</dbReference>
<reference evidence="8" key="3">
    <citation type="submission" date="2017-11" db="EMBL/GenBank/DDBJ databases">
        <authorList>
            <person name="Seuylemezian A."/>
            <person name="Cooper K."/>
            <person name="Vaishampayan P."/>
        </authorList>
    </citation>
    <scope>NUCLEOTIDE SEQUENCE</scope>
    <source>
        <strain evidence="8">PVAS-1</strain>
    </source>
</reference>
<dbReference type="InterPro" id="IPR044068">
    <property type="entry name" value="CB"/>
</dbReference>
<evidence type="ECO:0000259" key="6">
    <source>
        <dbReference type="PROSITE" id="PS51900"/>
    </source>
</evidence>
<dbReference type="InterPro" id="IPR053876">
    <property type="entry name" value="Phage_int_M"/>
</dbReference>
<dbReference type="InterPro" id="IPR002104">
    <property type="entry name" value="Integrase_catalytic"/>
</dbReference>
<dbReference type="InterPro" id="IPR058717">
    <property type="entry name" value="Phage_L5_Integrase_N"/>
</dbReference>
<dbReference type="GO" id="GO:0003677">
    <property type="term" value="F:DNA binding"/>
    <property type="evidence" value="ECO:0007669"/>
    <property type="project" value="UniProtKB-UniRule"/>
</dbReference>
<dbReference type="SUPFAM" id="SSF56349">
    <property type="entry name" value="DNA breaking-rejoining enzymes"/>
    <property type="match status" value="1"/>
</dbReference>
<keyword evidence="10" id="KW-1185">Reference proteome</keyword>
<evidence type="ECO:0000313" key="8">
    <source>
        <dbReference type="EMBL" id="RWU85467.1"/>
    </source>
</evidence>
<keyword evidence="2 4" id="KW-0238">DNA-binding</keyword>
<evidence type="ECO:0000256" key="4">
    <source>
        <dbReference type="PROSITE-ProRule" id="PRU01248"/>
    </source>
</evidence>
<accession>K1DW99</accession>
<evidence type="ECO:0000313" key="7">
    <source>
        <dbReference type="EMBL" id="EKA60755.1"/>
    </source>
</evidence>
<comment type="similarity">
    <text evidence="1">Belongs to the 'phage' integrase family.</text>
</comment>
<reference evidence="8 10" key="1">
    <citation type="journal article" date="2009" name="Int. J. Syst. Evol. Microbiol.">
        <title>Janibacter hoylei sp. nov., Bacillus isronensis sp. nov. and Bacillus aryabhattai sp. nov., isolated from cryotubes used for collecting air from the upper atmosphere.</title>
        <authorList>
            <person name="Shivaji S."/>
            <person name="Chaturvedi P."/>
            <person name="Begum Z."/>
            <person name="Pindi P.K."/>
            <person name="Manorama R."/>
            <person name="Padmanaban D.A."/>
            <person name="Shouche Y.S."/>
            <person name="Pawar S."/>
            <person name="Vaishampayan P."/>
            <person name="Dutt C.B."/>
            <person name="Datta G.N."/>
            <person name="Manchanda R.K."/>
            <person name="Rao U.R."/>
            <person name="Bhargava P.M."/>
            <person name="Narlikar J.V."/>
        </authorList>
    </citation>
    <scope>NUCLEOTIDE SEQUENCE [LARGE SCALE GENOMIC DNA]</scope>
    <source>
        <strain evidence="8 10">PVAS-1</strain>
    </source>
</reference>
<dbReference type="GO" id="GO:0006310">
    <property type="term" value="P:DNA recombination"/>
    <property type="evidence" value="ECO:0007669"/>
    <property type="project" value="UniProtKB-KW"/>
</dbReference>
<feature type="domain" description="Tyr recombinase" evidence="5">
    <location>
        <begin position="155"/>
        <end position="349"/>
    </location>
</feature>
<dbReference type="Proteomes" id="UP000004474">
    <property type="component" value="Unassembled WGS sequence"/>
</dbReference>
<comment type="caution">
    <text evidence="7">The sequence shown here is derived from an EMBL/GenBank/DDBJ whole genome shotgun (WGS) entry which is preliminary data.</text>
</comment>
<dbReference type="PATRIC" id="fig|1210046.3.peg.2161"/>
<proteinExistence type="inferred from homology"/>
<evidence type="ECO:0000256" key="2">
    <source>
        <dbReference type="ARBA" id="ARBA00023125"/>
    </source>
</evidence>
<dbReference type="PROSITE" id="PS51898">
    <property type="entry name" value="TYR_RECOMBINASE"/>
    <property type="match status" value="1"/>
</dbReference>
<dbReference type="CDD" id="cd01189">
    <property type="entry name" value="INT_ICEBs1_C_like"/>
    <property type="match status" value="1"/>
</dbReference>
<dbReference type="InterPro" id="IPR010998">
    <property type="entry name" value="Integrase_recombinase_N"/>
</dbReference>
<dbReference type="STRING" id="1210046.B277_11270"/>
<name>K1DW99_9MICO</name>
<sequence>MASISKLPSGKWRARYRDATGKQHASHHARKADAQRWLDEVTASMVTGAYVAPKAGNVTFRAYAEDWRASQPYRPSTAEVVRVALVNRVYPLVGDVPLAAFTPDTVQRMVKSLAETYAPSTVEVTYSYVSTVFKAAVASRRIASTPCVGIKLPERVPTKVTPMSVEQVFAIADEMPNRWAAMVLLAAGTGMRQGEVFGLTTDRVRFLERRLVVDRQLVGVEDGRPVFGPPKTPTSNREIPLPQVVADALAAHLEAFPAGESGLIFTTAKGEPLRKSSVWSAWKRATAAAGVEGEGFHALRHHYASLLIRHGESVKVVQERLGHKSAQETLDTYSHLWPDSDSRTREAVDSLLVRPEDSLRTQGR</sequence>
<dbReference type="AlphaFoldDB" id="K1DW99"/>
<dbReference type="GO" id="GO:0015074">
    <property type="term" value="P:DNA integration"/>
    <property type="evidence" value="ECO:0007669"/>
    <property type="project" value="InterPro"/>
</dbReference>
<dbReference type="Pfam" id="PF00589">
    <property type="entry name" value="Phage_integrase"/>
    <property type="match status" value="1"/>
</dbReference>
<gene>
    <name evidence="7" type="ORF">B277_11270</name>
    <name evidence="8" type="ORF">CWN80_00260</name>
</gene>
<dbReference type="InterPro" id="IPR013762">
    <property type="entry name" value="Integrase-like_cat_sf"/>
</dbReference>
<dbReference type="OrthoDB" id="148546at2"/>
<feature type="domain" description="Core-binding (CB)" evidence="6">
    <location>
        <begin position="58"/>
        <end position="137"/>
    </location>
</feature>
<protein>
    <submittedName>
        <fullName evidence="7">Integrase fusion protein</fullName>
    </submittedName>
    <submittedName>
        <fullName evidence="8">Site-specific integrase</fullName>
    </submittedName>
</protein>
<evidence type="ECO:0000259" key="5">
    <source>
        <dbReference type="PROSITE" id="PS51898"/>
    </source>
</evidence>